<dbReference type="CDD" id="cd00093">
    <property type="entry name" value="HTH_XRE"/>
    <property type="match status" value="1"/>
</dbReference>
<dbReference type="PROSITE" id="PS50943">
    <property type="entry name" value="HTH_CROC1"/>
    <property type="match status" value="1"/>
</dbReference>
<evidence type="ECO:0000256" key="1">
    <source>
        <dbReference type="ARBA" id="ARBA00023125"/>
    </source>
</evidence>
<gene>
    <name evidence="3" type="ORF">GCM10011390_34650</name>
</gene>
<dbReference type="SUPFAM" id="SSF47413">
    <property type="entry name" value="lambda repressor-like DNA-binding domains"/>
    <property type="match status" value="1"/>
</dbReference>
<sequence>MFETDDGETDDPARPGARSLSVTLRRLRRAAGLNISELAQRSGLAPSTLSKIENAQMSPTYDTLLSLASGLGVDVTELFAAKPSASVSGRRAVTRSGEGARLQSAHYSYELLCADIANKKLVPLLTRIDAHSVKDFGALVTHPGEEFIYVLEGSVALHTSLYAPTFLGTGDSCYFDSTMGHALVSTSESPALILWVCSTVVTPLIG</sequence>
<organism evidence="3 4">
    <name type="scientific">Aureimonas endophytica</name>
    <dbReference type="NCBI Taxonomy" id="2027858"/>
    <lineage>
        <taxon>Bacteria</taxon>
        <taxon>Pseudomonadati</taxon>
        <taxon>Pseudomonadota</taxon>
        <taxon>Alphaproteobacteria</taxon>
        <taxon>Hyphomicrobiales</taxon>
        <taxon>Aurantimonadaceae</taxon>
        <taxon>Aureimonas</taxon>
    </lineage>
</organism>
<feature type="domain" description="HTH cro/C1-type" evidence="2">
    <location>
        <begin position="24"/>
        <end position="78"/>
    </location>
</feature>
<dbReference type="EMBL" id="BMIQ01000005">
    <property type="protein sequence ID" value="GGE12555.1"/>
    <property type="molecule type" value="Genomic_DNA"/>
</dbReference>
<dbReference type="Gene3D" id="1.10.260.40">
    <property type="entry name" value="lambda repressor-like DNA-binding domains"/>
    <property type="match status" value="1"/>
</dbReference>
<dbReference type="AlphaFoldDB" id="A0A917E841"/>
<dbReference type="Proteomes" id="UP000644699">
    <property type="component" value="Unassembled WGS sequence"/>
</dbReference>
<dbReference type="PANTHER" id="PTHR46797:SF20">
    <property type="entry name" value="BLR4304 PROTEIN"/>
    <property type="match status" value="1"/>
</dbReference>
<dbReference type="Pfam" id="PF01381">
    <property type="entry name" value="HTH_3"/>
    <property type="match status" value="1"/>
</dbReference>
<proteinExistence type="predicted"/>
<dbReference type="PANTHER" id="PTHR46797">
    <property type="entry name" value="HTH-TYPE TRANSCRIPTIONAL REGULATOR"/>
    <property type="match status" value="1"/>
</dbReference>
<keyword evidence="1" id="KW-0238">DNA-binding</keyword>
<dbReference type="InterPro" id="IPR001387">
    <property type="entry name" value="Cro/C1-type_HTH"/>
</dbReference>
<dbReference type="SMART" id="SM00530">
    <property type="entry name" value="HTH_XRE"/>
    <property type="match status" value="1"/>
</dbReference>
<dbReference type="InterPro" id="IPR011051">
    <property type="entry name" value="RmlC_Cupin_sf"/>
</dbReference>
<evidence type="ECO:0000259" key="2">
    <source>
        <dbReference type="PROSITE" id="PS50943"/>
    </source>
</evidence>
<protein>
    <submittedName>
        <fullName evidence="3">XRE family transcriptional regulator</fullName>
    </submittedName>
</protein>
<dbReference type="CDD" id="cd02209">
    <property type="entry name" value="cupin_XRE_C"/>
    <property type="match status" value="1"/>
</dbReference>
<reference evidence="3" key="1">
    <citation type="journal article" date="2014" name="Int. J. Syst. Evol. Microbiol.">
        <title>Complete genome sequence of Corynebacterium casei LMG S-19264T (=DSM 44701T), isolated from a smear-ripened cheese.</title>
        <authorList>
            <consortium name="US DOE Joint Genome Institute (JGI-PGF)"/>
            <person name="Walter F."/>
            <person name="Albersmeier A."/>
            <person name="Kalinowski J."/>
            <person name="Ruckert C."/>
        </authorList>
    </citation>
    <scope>NUCLEOTIDE SEQUENCE</scope>
    <source>
        <strain evidence="3">CGMCC 1.15367</strain>
    </source>
</reference>
<evidence type="ECO:0000313" key="4">
    <source>
        <dbReference type="Proteomes" id="UP000644699"/>
    </source>
</evidence>
<dbReference type="GO" id="GO:0003677">
    <property type="term" value="F:DNA binding"/>
    <property type="evidence" value="ECO:0007669"/>
    <property type="project" value="UniProtKB-KW"/>
</dbReference>
<name>A0A917E841_9HYPH</name>
<dbReference type="GO" id="GO:0003700">
    <property type="term" value="F:DNA-binding transcription factor activity"/>
    <property type="evidence" value="ECO:0007669"/>
    <property type="project" value="TreeGrafter"/>
</dbReference>
<keyword evidence="4" id="KW-1185">Reference proteome</keyword>
<dbReference type="InterPro" id="IPR014710">
    <property type="entry name" value="RmlC-like_jellyroll"/>
</dbReference>
<dbReference type="Gene3D" id="2.60.120.10">
    <property type="entry name" value="Jelly Rolls"/>
    <property type="match status" value="1"/>
</dbReference>
<dbReference type="InterPro" id="IPR013096">
    <property type="entry name" value="Cupin_2"/>
</dbReference>
<dbReference type="InterPro" id="IPR010982">
    <property type="entry name" value="Lambda_DNA-bd_dom_sf"/>
</dbReference>
<dbReference type="SUPFAM" id="SSF51182">
    <property type="entry name" value="RmlC-like cupins"/>
    <property type="match status" value="1"/>
</dbReference>
<dbReference type="InterPro" id="IPR050807">
    <property type="entry name" value="TransReg_Diox_bact_type"/>
</dbReference>
<evidence type="ECO:0000313" key="3">
    <source>
        <dbReference type="EMBL" id="GGE12555.1"/>
    </source>
</evidence>
<dbReference type="Pfam" id="PF07883">
    <property type="entry name" value="Cupin_2"/>
    <property type="match status" value="1"/>
</dbReference>
<reference evidence="3" key="2">
    <citation type="submission" date="2020-09" db="EMBL/GenBank/DDBJ databases">
        <authorList>
            <person name="Sun Q."/>
            <person name="Zhou Y."/>
        </authorList>
    </citation>
    <scope>NUCLEOTIDE SEQUENCE</scope>
    <source>
        <strain evidence="3">CGMCC 1.15367</strain>
    </source>
</reference>
<accession>A0A917E841</accession>
<comment type="caution">
    <text evidence="3">The sequence shown here is derived from an EMBL/GenBank/DDBJ whole genome shotgun (WGS) entry which is preliminary data.</text>
</comment>
<dbReference type="GO" id="GO:0005829">
    <property type="term" value="C:cytosol"/>
    <property type="evidence" value="ECO:0007669"/>
    <property type="project" value="TreeGrafter"/>
</dbReference>